<evidence type="ECO:0000313" key="1">
    <source>
        <dbReference type="EMBL" id="CAE7490521.1"/>
    </source>
</evidence>
<reference evidence="1" key="1">
    <citation type="submission" date="2021-02" db="EMBL/GenBank/DDBJ databases">
        <authorList>
            <person name="Dougan E. K."/>
            <person name="Rhodes N."/>
            <person name="Thang M."/>
            <person name="Chan C."/>
        </authorList>
    </citation>
    <scope>NUCLEOTIDE SEQUENCE</scope>
</reference>
<comment type="caution">
    <text evidence="1">The sequence shown here is derived from an EMBL/GenBank/DDBJ whole genome shotgun (WGS) entry which is preliminary data.</text>
</comment>
<evidence type="ECO:0000313" key="2">
    <source>
        <dbReference type="Proteomes" id="UP000604046"/>
    </source>
</evidence>
<organism evidence="1 2">
    <name type="scientific">Symbiodinium natans</name>
    <dbReference type="NCBI Taxonomy" id="878477"/>
    <lineage>
        <taxon>Eukaryota</taxon>
        <taxon>Sar</taxon>
        <taxon>Alveolata</taxon>
        <taxon>Dinophyceae</taxon>
        <taxon>Suessiales</taxon>
        <taxon>Symbiodiniaceae</taxon>
        <taxon>Symbiodinium</taxon>
    </lineage>
</organism>
<protein>
    <submittedName>
        <fullName evidence="1">Uncharacterized protein</fullName>
    </submittedName>
</protein>
<dbReference type="EMBL" id="CAJNDS010002474">
    <property type="protein sequence ID" value="CAE7490521.1"/>
    <property type="molecule type" value="Genomic_DNA"/>
</dbReference>
<name>A0A812SL59_9DINO</name>
<dbReference type="AlphaFoldDB" id="A0A812SL59"/>
<sequence length="139" mass="15528">MAVGEQLKRKVEAVQETWLVQWFAFLPRCPWLGVKENLAGSDLARAFCWLALSSNLRQHKKQSLQNDLQRLDLRLPPAAELVKMALNKPETELLAKKAAATLEKQVEKQMENLKAAGLDEKALQAFAQKAGTKLGAIHV</sequence>
<dbReference type="Proteomes" id="UP000604046">
    <property type="component" value="Unassembled WGS sequence"/>
</dbReference>
<proteinExistence type="predicted"/>
<keyword evidence="2" id="KW-1185">Reference proteome</keyword>
<gene>
    <name evidence="1" type="ORF">SNAT2548_LOCUS27504</name>
</gene>
<accession>A0A812SL59</accession>